<dbReference type="InterPro" id="IPR011538">
    <property type="entry name" value="Nuo51_FMN-bd"/>
</dbReference>
<comment type="cofactor">
    <cofactor evidence="8">
        <name>[4Fe-4S] cluster</name>
        <dbReference type="ChEBI" id="CHEBI:49883"/>
    </cofactor>
    <text evidence="8">Binds 2 [4Fe-4S] clusters per subunit.</text>
</comment>
<protein>
    <recommendedName>
        <fullName evidence="8">Ion-translocating oxidoreductase complex subunit C</fullName>
        <ecNumber evidence="8">7.-.-.-</ecNumber>
    </recommendedName>
    <alternativeName>
        <fullName evidence="8">Rnf electron transport complex subunit C</fullName>
    </alternativeName>
</protein>
<keyword evidence="7 8" id="KW-0411">Iron-sulfur</keyword>
<dbReference type="HAMAP" id="MF_00461">
    <property type="entry name" value="RsxC_RnfC"/>
    <property type="match status" value="1"/>
</dbReference>
<dbReference type="PANTHER" id="PTHR43034:SF2">
    <property type="entry name" value="ION-TRANSLOCATING OXIDOREDUCTASE COMPLEX SUBUNIT C"/>
    <property type="match status" value="1"/>
</dbReference>
<evidence type="ECO:0000259" key="10">
    <source>
        <dbReference type="PROSITE" id="PS51379"/>
    </source>
</evidence>
<keyword evidence="8" id="KW-0472">Membrane</keyword>
<organism evidence="11 12">
    <name type="scientific">Aerophobetes bacterium</name>
    <dbReference type="NCBI Taxonomy" id="2030807"/>
    <lineage>
        <taxon>Bacteria</taxon>
        <taxon>Candidatus Aerophobota</taxon>
    </lineage>
</organism>
<dbReference type="GO" id="GO:0046872">
    <property type="term" value="F:metal ion binding"/>
    <property type="evidence" value="ECO:0007669"/>
    <property type="project" value="UniProtKB-KW"/>
</dbReference>
<evidence type="ECO:0000256" key="7">
    <source>
        <dbReference type="ARBA" id="ARBA00023014"/>
    </source>
</evidence>
<sequence>MRLKTFRQGIHPAYKKSSTQDEKIRRISPPREVILPLQQHIGAPCQSLVKRGDEVRKGDRIAEAASFVSAPIHASISGKVIAVELAPHPVVGKFKSISIRGEGAEEDWEGLHENNIDLSQLDPQGIRDRVKEAGIVGLGGATFPTHVKLTPPKEKPVDTVILNGCECEPYLTGDYRLMLEEPDKCLFGLKATIRAVGAERGYVAIENNKMDAVALFQDKVAGDDNIEVVALRTKYPQGGEKMLVKAILNREVPSEGIPLDVGVVVSNIGTAVAIAECLEFNKPLIERVVTVSGSVVGKPANLLVPLGTPFATFLEECDVKVDKMDRVIMGGPMMGISQATLRVPVVKGTTAILVLRKEEVMVPLEDTCIRCAQCVDHCPLGLIPAELARLVKNSKWERLKDYHIMDCMECGCCAYVCPARIPIIQLIKLGKAEVQTKDAK</sequence>
<dbReference type="AlphaFoldDB" id="A0A523W762"/>
<dbReference type="Proteomes" id="UP000319130">
    <property type="component" value="Unassembled WGS sequence"/>
</dbReference>
<dbReference type="EC" id="7.-.-.-" evidence="8"/>
<comment type="similarity">
    <text evidence="8">Belongs to the 4Fe4S bacterial-type ferredoxin family. RnfC subfamily.</text>
</comment>
<evidence type="ECO:0000256" key="1">
    <source>
        <dbReference type="ARBA" id="ARBA00022448"/>
    </source>
</evidence>
<dbReference type="InterPro" id="IPR037225">
    <property type="entry name" value="Nuo51_FMN-bd_sf"/>
</dbReference>
<dbReference type="PANTHER" id="PTHR43034">
    <property type="entry name" value="ION-TRANSLOCATING OXIDOREDUCTASE COMPLEX SUBUNIT C"/>
    <property type="match status" value="1"/>
</dbReference>
<comment type="subunit">
    <text evidence="8">The complex is composed of six subunits: RnfA, RnfB, RnfC, RnfD, RnfE and RnfG.</text>
</comment>
<evidence type="ECO:0000256" key="3">
    <source>
        <dbReference type="ARBA" id="ARBA00022723"/>
    </source>
</evidence>
<feature type="binding site" evidence="8">
    <location>
        <position position="417"/>
    </location>
    <ligand>
        <name>[4Fe-4S] cluster</name>
        <dbReference type="ChEBI" id="CHEBI:49883"/>
        <label>1</label>
    </ligand>
</feature>
<keyword evidence="3 8" id="KW-0479">Metal-binding</keyword>
<dbReference type="GO" id="GO:0005886">
    <property type="term" value="C:plasma membrane"/>
    <property type="evidence" value="ECO:0007669"/>
    <property type="project" value="UniProtKB-SubCell"/>
</dbReference>
<dbReference type="GO" id="GO:0051539">
    <property type="term" value="F:4 iron, 4 sulfur cluster binding"/>
    <property type="evidence" value="ECO:0007669"/>
    <property type="project" value="UniProtKB-KW"/>
</dbReference>
<evidence type="ECO:0000256" key="8">
    <source>
        <dbReference type="HAMAP-Rule" id="MF_00461"/>
    </source>
</evidence>
<feature type="binding site" evidence="8">
    <location>
        <position position="410"/>
    </location>
    <ligand>
        <name>[4Fe-4S] cluster</name>
        <dbReference type="ChEBI" id="CHEBI:49883"/>
        <label>2</label>
    </ligand>
</feature>
<keyword evidence="5 8" id="KW-0249">Electron transport</keyword>
<dbReference type="EMBL" id="SOIZ01000154">
    <property type="protein sequence ID" value="TET62855.1"/>
    <property type="molecule type" value="Genomic_DNA"/>
</dbReference>
<feature type="binding site" evidence="8">
    <location>
        <position position="368"/>
    </location>
    <ligand>
        <name>[4Fe-4S] cluster</name>
        <dbReference type="ChEBI" id="CHEBI:49883"/>
        <label>1</label>
    </ligand>
</feature>
<dbReference type="GO" id="GO:0022900">
    <property type="term" value="P:electron transport chain"/>
    <property type="evidence" value="ECO:0007669"/>
    <property type="project" value="UniProtKB-UniRule"/>
</dbReference>
<evidence type="ECO:0000256" key="6">
    <source>
        <dbReference type="ARBA" id="ARBA00023004"/>
    </source>
</evidence>
<keyword evidence="8" id="KW-1003">Cell membrane</keyword>
<feature type="binding site" evidence="8">
    <location>
        <position position="378"/>
    </location>
    <ligand>
        <name>[4Fe-4S] cluster</name>
        <dbReference type="ChEBI" id="CHEBI:49883"/>
        <label>2</label>
    </ligand>
</feature>
<evidence type="ECO:0000256" key="4">
    <source>
        <dbReference type="ARBA" id="ARBA00022737"/>
    </source>
</evidence>
<dbReference type="InterPro" id="IPR017900">
    <property type="entry name" value="4Fe4S_Fe_S_CS"/>
</dbReference>
<dbReference type="InterPro" id="IPR017896">
    <property type="entry name" value="4Fe4S_Fe-S-bd"/>
</dbReference>
<dbReference type="SUPFAM" id="SSF46548">
    <property type="entry name" value="alpha-helical ferredoxin"/>
    <property type="match status" value="1"/>
</dbReference>
<reference evidence="11 12" key="1">
    <citation type="submission" date="2019-03" db="EMBL/GenBank/DDBJ databases">
        <title>Metabolic potential of uncultured bacteria and archaea associated with petroleum seepage in deep-sea sediments.</title>
        <authorList>
            <person name="Dong X."/>
            <person name="Hubert C."/>
        </authorList>
    </citation>
    <scope>NUCLEOTIDE SEQUENCE [LARGE SCALE GENOMIC DNA]</scope>
    <source>
        <strain evidence="11">E29_bin52</strain>
    </source>
</reference>
<keyword evidence="8" id="KW-1278">Translocase</keyword>
<feature type="binding site" evidence="8">
    <location>
        <position position="407"/>
    </location>
    <ligand>
        <name>[4Fe-4S] cluster</name>
        <dbReference type="ChEBI" id="CHEBI:49883"/>
        <label>2</label>
    </ligand>
</feature>
<dbReference type="InterPro" id="IPR026902">
    <property type="entry name" value="RnfC_N"/>
</dbReference>
<evidence type="ECO:0000256" key="9">
    <source>
        <dbReference type="SAM" id="MobiDB-lite"/>
    </source>
</evidence>
<evidence type="ECO:0000256" key="2">
    <source>
        <dbReference type="ARBA" id="ARBA00022485"/>
    </source>
</evidence>
<comment type="function">
    <text evidence="8">Part of a membrane-bound complex that couples electron transfer with translocation of ions across the membrane.</text>
</comment>
<feature type="binding site" evidence="8">
    <location>
        <position position="371"/>
    </location>
    <ligand>
        <name>[4Fe-4S] cluster</name>
        <dbReference type="ChEBI" id="CHEBI:49883"/>
        <label>1</label>
    </ligand>
</feature>
<dbReference type="NCBIfam" id="NF003454">
    <property type="entry name" value="PRK05035.1"/>
    <property type="match status" value="1"/>
</dbReference>
<dbReference type="GO" id="GO:0009055">
    <property type="term" value="F:electron transfer activity"/>
    <property type="evidence" value="ECO:0007669"/>
    <property type="project" value="InterPro"/>
</dbReference>
<feature type="domain" description="4Fe-4S ferredoxin-type" evidence="10">
    <location>
        <begin position="396"/>
        <end position="427"/>
    </location>
</feature>
<dbReference type="NCBIfam" id="TIGR01945">
    <property type="entry name" value="rnfC"/>
    <property type="match status" value="1"/>
</dbReference>
<name>A0A523W762_UNCAE</name>
<comment type="subcellular location">
    <subcellularLocation>
        <location evidence="8">Cell membrane</location>
        <topology evidence="8">Peripheral membrane protein</topology>
    </subcellularLocation>
</comment>
<gene>
    <name evidence="11" type="primary">rsxC</name>
    <name evidence="8" type="synonym">rnfC</name>
    <name evidence="11" type="ORF">E3J48_03645</name>
</gene>
<keyword evidence="2 8" id="KW-0004">4Fe-4S</keyword>
<comment type="caution">
    <text evidence="11">The sequence shown here is derived from an EMBL/GenBank/DDBJ whole genome shotgun (WGS) entry which is preliminary data.</text>
</comment>
<keyword evidence="6 8" id="KW-0408">Iron</keyword>
<dbReference type="Pfam" id="PF12838">
    <property type="entry name" value="Fer4_7"/>
    <property type="match status" value="1"/>
</dbReference>
<evidence type="ECO:0000313" key="12">
    <source>
        <dbReference type="Proteomes" id="UP000319130"/>
    </source>
</evidence>
<dbReference type="Pfam" id="PF13375">
    <property type="entry name" value="RnfC_N"/>
    <property type="match status" value="1"/>
</dbReference>
<dbReference type="Gene3D" id="3.40.50.11540">
    <property type="entry name" value="NADH-ubiquinone oxidoreductase 51kDa subunit"/>
    <property type="match status" value="1"/>
</dbReference>
<proteinExistence type="inferred from homology"/>
<evidence type="ECO:0000256" key="5">
    <source>
        <dbReference type="ARBA" id="ARBA00022982"/>
    </source>
</evidence>
<dbReference type="PROSITE" id="PS00198">
    <property type="entry name" value="4FE4S_FER_1"/>
    <property type="match status" value="2"/>
</dbReference>
<keyword evidence="1 8" id="KW-0813">Transport</keyword>
<dbReference type="PROSITE" id="PS51379">
    <property type="entry name" value="4FE4S_FER_2"/>
    <property type="match status" value="2"/>
</dbReference>
<feature type="binding site" evidence="8">
    <location>
        <position position="374"/>
    </location>
    <ligand>
        <name>[4Fe-4S] cluster</name>
        <dbReference type="ChEBI" id="CHEBI:49883"/>
        <label>1</label>
    </ligand>
</feature>
<dbReference type="Gene3D" id="3.30.70.20">
    <property type="match status" value="1"/>
</dbReference>
<dbReference type="Pfam" id="PF01512">
    <property type="entry name" value="Complex1_51K"/>
    <property type="match status" value="1"/>
</dbReference>
<feature type="domain" description="4Fe-4S ferredoxin-type" evidence="10">
    <location>
        <begin position="358"/>
        <end position="388"/>
    </location>
</feature>
<dbReference type="SUPFAM" id="SSF142019">
    <property type="entry name" value="Nqo1 FMN-binding domain-like"/>
    <property type="match status" value="1"/>
</dbReference>
<feature type="region of interest" description="Disordered" evidence="9">
    <location>
        <begin position="1"/>
        <end position="23"/>
    </location>
</feature>
<keyword evidence="4 8" id="KW-0677">Repeat</keyword>
<feature type="binding site" evidence="8">
    <location>
        <position position="413"/>
    </location>
    <ligand>
        <name>[4Fe-4S] cluster</name>
        <dbReference type="ChEBI" id="CHEBI:49883"/>
        <label>2</label>
    </ligand>
</feature>
<accession>A0A523W762</accession>
<evidence type="ECO:0000313" key="11">
    <source>
        <dbReference type="EMBL" id="TET62855.1"/>
    </source>
</evidence>
<dbReference type="InterPro" id="IPR010208">
    <property type="entry name" value="Ion_transpt_RnfC/RsxC"/>
</dbReference>